<dbReference type="GO" id="GO:0016887">
    <property type="term" value="F:ATP hydrolysis activity"/>
    <property type="evidence" value="ECO:0007669"/>
    <property type="project" value="InterPro"/>
</dbReference>
<keyword evidence="12" id="KW-1185">Reference proteome</keyword>
<keyword evidence="5" id="KW-0547">Nucleotide-binding</keyword>
<keyword evidence="6 11" id="KW-0067">ATP-binding</keyword>
<dbReference type="SMART" id="SM00382">
    <property type="entry name" value="AAA"/>
    <property type="match status" value="1"/>
</dbReference>
<gene>
    <name evidence="11" type="ORF">IG193_02805</name>
</gene>
<feature type="domain" description="ABC transporter" evidence="10">
    <location>
        <begin position="9"/>
        <end position="249"/>
    </location>
</feature>
<dbReference type="RefSeq" id="WP_192819381.1">
    <property type="nucleotide sequence ID" value="NZ_CP062310.1"/>
</dbReference>
<dbReference type="InterPro" id="IPR003439">
    <property type="entry name" value="ABC_transporter-like_ATP-bd"/>
</dbReference>
<keyword evidence="8" id="KW-0472">Membrane</keyword>
<protein>
    <submittedName>
        <fullName evidence="11">ABC transporter ATP-binding protein</fullName>
    </submittedName>
</protein>
<evidence type="ECO:0000259" key="10">
    <source>
        <dbReference type="PROSITE" id="PS50893"/>
    </source>
</evidence>
<dbReference type="InterPro" id="IPR003593">
    <property type="entry name" value="AAA+_ATPase"/>
</dbReference>
<dbReference type="CDD" id="cd03225">
    <property type="entry name" value="ABC_cobalt_CbiO_domain1"/>
    <property type="match status" value="1"/>
</dbReference>
<evidence type="ECO:0000256" key="3">
    <source>
        <dbReference type="ARBA" id="ARBA00022448"/>
    </source>
</evidence>
<accession>A0A7L9FI29</accession>
<dbReference type="GeneID" id="59148791"/>
<dbReference type="InterPro" id="IPR027417">
    <property type="entry name" value="P-loop_NTPase"/>
</dbReference>
<dbReference type="FunFam" id="3.40.50.300:FF:000224">
    <property type="entry name" value="Energy-coupling factor transporter ATP-binding protein EcfA"/>
    <property type="match status" value="1"/>
</dbReference>
<dbReference type="InterPro" id="IPR017871">
    <property type="entry name" value="ABC_transporter-like_CS"/>
</dbReference>
<evidence type="ECO:0000256" key="5">
    <source>
        <dbReference type="ARBA" id="ARBA00022741"/>
    </source>
</evidence>
<organism evidence="11 12">
    <name type="scientific">Infirmifilum lucidum</name>
    <dbReference type="NCBI Taxonomy" id="2776706"/>
    <lineage>
        <taxon>Archaea</taxon>
        <taxon>Thermoproteota</taxon>
        <taxon>Thermoprotei</taxon>
        <taxon>Thermofilales</taxon>
        <taxon>Thermofilaceae</taxon>
        <taxon>Infirmifilum</taxon>
    </lineage>
</organism>
<dbReference type="KEGG" id="thel:IG193_02805"/>
<keyword evidence="7" id="KW-1278">Translocase</keyword>
<reference evidence="11 12" key="1">
    <citation type="submission" date="2020-10" db="EMBL/GenBank/DDBJ databases">
        <title>Thermofilum lucidum 3507LT sp. nov. a novel member of Thermofilaceae family isolated from Chile hot spring, and proposal of description order Thermofilales.</title>
        <authorList>
            <person name="Zayulina K.S."/>
            <person name="Elcheninov A.G."/>
            <person name="Toshchakov S.V."/>
            <person name="Kublanov I.V."/>
        </authorList>
    </citation>
    <scope>NUCLEOTIDE SEQUENCE [LARGE SCALE GENOMIC DNA]</scope>
    <source>
        <strain evidence="11 12">3507LT</strain>
    </source>
</reference>
<evidence type="ECO:0000256" key="1">
    <source>
        <dbReference type="ARBA" id="ARBA00004202"/>
    </source>
</evidence>
<evidence type="ECO:0000313" key="11">
    <source>
        <dbReference type="EMBL" id="QOJ79409.1"/>
    </source>
</evidence>
<evidence type="ECO:0000256" key="7">
    <source>
        <dbReference type="ARBA" id="ARBA00022967"/>
    </source>
</evidence>
<evidence type="ECO:0000256" key="9">
    <source>
        <dbReference type="ARBA" id="ARBA00025157"/>
    </source>
</evidence>
<evidence type="ECO:0000256" key="2">
    <source>
        <dbReference type="ARBA" id="ARBA00005417"/>
    </source>
</evidence>
<dbReference type="PROSITE" id="PS00211">
    <property type="entry name" value="ABC_TRANSPORTER_1"/>
    <property type="match status" value="1"/>
</dbReference>
<comment type="function">
    <text evidence="9">Probably part of an ABC transporter complex. Responsible for energy coupling to the transport system.</text>
</comment>
<dbReference type="AlphaFoldDB" id="A0A7L9FI29"/>
<dbReference type="PANTHER" id="PTHR43553">
    <property type="entry name" value="HEAVY METAL TRANSPORTER"/>
    <property type="match status" value="1"/>
</dbReference>
<dbReference type="PANTHER" id="PTHR43553:SF24">
    <property type="entry name" value="ENERGY-COUPLING FACTOR TRANSPORTER ATP-BINDING PROTEIN ECFA1"/>
    <property type="match status" value="1"/>
</dbReference>
<dbReference type="SUPFAM" id="SSF52540">
    <property type="entry name" value="P-loop containing nucleoside triphosphate hydrolases"/>
    <property type="match status" value="1"/>
</dbReference>
<comment type="subcellular location">
    <subcellularLocation>
        <location evidence="1">Cell membrane</location>
        <topology evidence="1">Peripheral membrane protein</topology>
    </subcellularLocation>
</comment>
<dbReference type="Proteomes" id="UP000594121">
    <property type="component" value="Chromosome"/>
</dbReference>
<name>A0A7L9FI29_9CREN</name>
<proteinExistence type="inferred from homology"/>
<dbReference type="InParanoid" id="A0A7L9FI29"/>
<dbReference type="GO" id="GO:0005524">
    <property type="term" value="F:ATP binding"/>
    <property type="evidence" value="ECO:0007669"/>
    <property type="project" value="UniProtKB-KW"/>
</dbReference>
<keyword evidence="4" id="KW-1003">Cell membrane</keyword>
<dbReference type="InterPro" id="IPR050095">
    <property type="entry name" value="ECF_ABC_transporter_ATP-bd"/>
</dbReference>
<evidence type="ECO:0000256" key="4">
    <source>
        <dbReference type="ARBA" id="ARBA00022475"/>
    </source>
</evidence>
<comment type="similarity">
    <text evidence="2">Belongs to the ABC transporter superfamily.</text>
</comment>
<dbReference type="PROSITE" id="PS50893">
    <property type="entry name" value="ABC_TRANSPORTER_2"/>
    <property type="match status" value="1"/>
</dbReference>
<sequence length="285" mass="31080">MGSGPDRVVSLKNVYARYVTSEKWIVEDVSLEASRGEMIVLMGPSGCGKSTLLNVIAGLLPGVIPGVVEGEVIIDGINPVKQGYRALRGRVGIVYQNPEIQIITRSVYEELAMAPENLGLPKEEVISRVEWALDALGLRGYENKDPQTLSGGEKQLVAIASVLTMKPKLLLLDEPTSMLDHTGTRLVLKAITTLKEEYGLTIIAAEHRVEWAVDVADRVYLMADGRIVLGGTPDDVFSDIAAVTKLGVRPPGVTEVAYELYRRGINVGFPVRLRNFEKFLGVSHD</sequence>
<dbReference type="InterPro" id="IPR015856">
    <property type="entry name" value="ABC_transpr_CbiO/EcfA_su"/>
</dbReference>
<dbReference type="Pfam" id="PF00005">
    <property type="entry name" value="ABC_tran"/>
    <property type="match status" value="1"/>
</dbReference>
<evidence type="ECO:0000256" key="8">
    <source>
        <dbReference type="ARBA" id="ARBA00023136"/>
    </source>
</evidence>
<dbReference type="GO" id="GO:0042626">
    <property type="term" value="F:ATPase-coupled transmembrane transporter activity"/>
    <property type="evidence" value="ECO:0007669"/>
    <property type="project" value="TreeGrafter"/>
</dbReference>
<dbReference type="Gene3D" id="3.40.50.300">
    <property type="entry name" value="P-loop containing nucleotide triphosphate hydrolases"/>
    <property type="match status" value="1"/>
</dbReference>
<dbReference type="GO" id="GO:0043190">
    <property type="term" value="C:ATP-binding cassette (ABC) transporter complex"/>
    <property type="evidence" value="ECO:0007669"/>
    <property type="project" value="TreeGrafter"/>
</dbReference>
<dbReference type="EMBL" id="CP062310">
    <property type="protein sequence ID" value="QOJ79409.1"/>
    <property type="molecule type" value="Genomic_DNA"/>
</dbReference>
<evidence type="ECO:0000313" key="12">
    <source>
        <dbReference type="Proteomes" id="UP000594121"/>
    </source>
</evidence>
<evidence type="ECO:0000256" key="6">
    <source>
        <dbReference type="ARBA" id="ARBA00022840"/>
    </source>
</evidence>
<keyword evidence="3" id="KW-0813">Transport</keyword>